<dbReference type="SUPFAM" id="SSF161098">
    <property type="entry name" value="MetI-like"/>
    <property type="match status" value="1"/>
</dbReference>
<evidence type="ECO:0000256" key="3">
    <source>
        <dbReference type="ARBA" id="ARBA00022475"/>
    </source>
</evidence>
<dbReference type="NCBIfam" id="TIGR03004">
    <property type="entry name" value="ectoine_ehuC"/>
    <property type="match status" value="1"/>
</dbReference>
<dbReference type="PANTHER" id="PTHR30614:SF0">
    <property type="entry name" value="L-CYSTINE TRANSPORT SYSTEM PERMEASE PROTEIN TCYL"/>
    <property type="match status" value="1"/>
</dbReference>
<dbReference type="CDD" id="cd06261">
    <property type="entry name" value="TM_PBP2"/>
    <property type="match status" value="1"/>
</dbReference>
<evidence type="ECO:0000256" key="2">
    <source>
        <dbReference type="ARBA" id="ARBA00022448"/>
    </source>
</evidence>
<reference evidence="10 11" key="1">
    <citation type="journal article" date="2013" name="Genome Announc.">
        <title>Draft genome sequence of MKD8, a conjugal recipient Mycobacterium smegmatis strain.</title>
        <authorList>
            <person name="Gray T.A."/>
            <person name="Palumbo M.J."/>
            <person name="Derbyshire K.M."/>
        </authorList>
    </citation>
    <scope>NUCLEOTIDE SEQUENCE [LARGE SCALE GENOMIC DNA]</scope>
    <source>
        <strain evidence="10 11">MKD8</strain>
    </source>
</reference>
<feature type="transmembrane region" description="Helical" evidence="8">
    <location>
        <begin position="15"/>
        <end position="39"/>
    </location>
</feature>
<organism evidence="10 11">
    <name type="scientific">Mycolicibacterium smegmatis (strain MKD8)</name>
    <name type="common">Mycobacterium smegmatis</name>
    <dbReference type="NCBI Taxonomy" id="1214915"/>
    <lineage>
        <taxon>Bacteria</taxon>
        <taxon>Bacillati</taxon>
        <taxon>Actinomycetota</taxon>
        <taxon>Actinomycetes</taxon>
        <taxon>Mycobacteriales</taxon>
        <taxon>Mycobacteriaceae</taxon>
        <taxon>Mycolicibacterium</taxon>
    </lineage>
</organism>
<keyword evidence="5" id="KW-0029">Amino-acid transport</keyword>
<dbReference type="Proteomes" id="UP000011200">
    <property type="component" value="Chromosome"/>
</dbReference>
<protein>
    <submittedName>
        <fullName evidence="10">Ectoine/hydroxyectoine ABC transporter, permease protein EhuC</fullName>
    </submittedName>
</protein>
<dbReference type="Pfam" id="PF00528">
    <property type="entry name" value="BPD_transp_1"/>
    <property type="match status" value="1"/>
</dbReference>
<keyword evidence="3" id="KW-1003">Cell membrane</keyword>
<dbReference type="InterPro" id="IPR010065">
    <property type="entry name" value="AA_ABC_transptr_permease_3TM"/>
</dbReference>
<evidence type="ECO:0000256" key="4">
    <source>
        <dbReference type="ARBA" id="ARBA00022692"/>
    </source>
</evidence>
<keyword evidence="4 8" id="KW-0812">Transmembrane</keyword>
<keyword evidence="6 8" id="KW-1133">Transmembrane helix</keyword>
<evidence type="ECO:0000313" key="10">
    <source>
        <dbReference type="EMBL" id="AWT54524.1"/>
    </source>
</evidence>
<evidence type="ECO:0000256" key="5">
    <source>
        <dbReference type="ARBA" id="ARBA00022970"/>
    </source>
</evidence>
<dbReference type="AlphaFoldDB" id="A0A2U9PS09"/>
<dbReference type="PANTHER" id="PTHR30614">
    <property type="entry name" value="MEMBRANE COMPONENT OF AMINO ACID ABC TRANSPORTER"/>
    <property type="match status" value="1"/>
</dbReference>
<dbReference type="PROSITE" id="PS50928">
    <property type="entry name" value="ABC_TM1"/>
    <property type="match status" value="1"/>
</dbReference>
<name>A0A2U9PS09_MYCSE</name>
<evidence type="ECO:0000256" key="6">
    <source>
        <dbReference type="ARBA" id="ARBA00022989"/>
    </source>
</evidence>
<evidence type="ECO:0000256" key="7">
    <source>
        <dbReference type="ARBA" id="ARBA00023136"/>
    </source>
</evidence>
<dbReference type="GO" id="GO:0043190">
    <property type="term" value="C:ATP-binding cassette (ABC) transporter complex"/>
    <property type="evidence" value="ECO:0007669"/>
    <property type="project" value="InterPro"/>
</dbReference>
<feature type="transmembrane region" description="Helical" evidence="8">
    <location>
        <begin position="51"/>
        <end position="73"/>
    </location>
</feature>
<dbReference type="InterPro" id="IPR035906">
    <property type="entry name" value="MetI-like_sf"/>
</dbReference>
<evidence type="ECO:0000256" key="8">
    <source>
        <dbReference type="RuleBase" id="RU363032"/>
    </source>
</evidence>
<dbReference type="InterPro" id="IPR000515">
    <property type="entry name" value="MetI-like"/>
</dbReference>
<comment type="subcellular location">
    <subcellularLocation>
        <location evidence="1 8">Cell membrane</location>
        <topology evidence="1 8">Multi-pass membrane protein</topology>
    </subcellularLocation>
</comment>
<evidence type="ECO:0000313" key="11">
    <source>
        <dbReference type="Proteomes" id="UP000011200"/>
    </source>
</evidence>
<sequence length="237" mass="26239">MNQLLQYQSLLWEGLWTTVLVTVFGILIAVVVAFVVGFMRLSRHRILRAPAYVFVEFFRGTSILVQLAWVVYALPFLGVRFTDNLVAGIVVLGLNEGAYAAEIVRGAIASRPRGQTEAAVALGMKPAQRMRRILVPQSIPVMLPSFGNVAVDLLKATPLVYFIGVADFTANGLAIRTETQDTTTILLTLLVVYFILALILAAITRWLENRFGLEHRRRGLLRGSPRPVFRPMIGSTS</sequence>
<dbReference type="NCBIfam" id="TIGR01726">
    <property type="entry name" value="HEQRo_perm_3TM"/>
    <property type="match status" value="1"/>
</dbReference>
<feature type="transmembrane region" description="Helical" evidence="8">
    <location>
        <begin position="184"/>
        <end position="207"/>
    </location>
</feature>
<feature type="domain" description="ABC transmembrane type-1" evidence="9">
    <location>
        <begin position="15"/>
        <end position="204"/>
    </location>
</feature>
<reference evidence="11" key="2">
    <citation type="submission" date="2018-03" db="EMBL/GenBank/DDBJ databases">
        <authorList>
            <person name="Derbyshire K."/>
            <person name="Gray T.A."/>
            <person name="Champion M."/>
        </authorList>
    </citation>
    <scope>NUCLEOTIDE SEQUENCE [LARGE SCALE GENOMIC DNA]</scope>
    <source>
        <strain evidence="11">MKD8</strain>
    </source>
</reference>
<accession>A0A2U9PS09</accession>
<dbReference type="GO" id="GO:0006865">
    <property type="term" value="P:amino acid transport"/>
    <property type="evidence" value="ECO:0007669"/>
    <property type="project" value="UniProtKB-KW"/>
</dbReference>
<dbReference type="InterPro" id="IPR043429">
    <property type="entry name" value="ArtM/GltK/GlnP/TcyL/YhdX-like"/>
</dbReference>
<comment type="similarity">
    <text evidence="8">Belongs to the binding-protein-dependent transport system permease family.</text>
</comment>
<dbReference type="InterPro" id="IPR014342">
    <property type="entry name" value="Ectoine_EhuC"/>
</dbReference>
<dbReference type="GO" id="GO:0022857">
    <property type="term" value="F:transmembrane transporter activity"/>
    <property type="evidence" value="ECO:0007669"/>
    <property type="project" value="InterPro"/>
</dbReference>
<evidence type="ECO:0000256" key="1">
    <source>
        <dbReference type="ARBA" id="ARBA00004651"/>
    </source>
</evidence>
<proteinExistence type="inferred from homology"/>
<keyword evidence="7 8" id="KW-0472">Membrane</keyword>
<gene>
    <name evidence="10" type="ORF">D806_035530</name>
</gene>
<dbReference type="EMBL" id="CP027541">
    <property type="protein sequence ID" value="AWT54524.1"/>
    <property type="molecule type" value="Genomic_DNA"/>
</dbReference>
<evidence type="ECO:0000259" key="9">
    <source>
        <dbReference type="PROSITE" id="PS50928"/>
    </source>
</evidence>
<dbReference type="RefSeq" id="WP_003894999.1">
    <property type="nucleotide sequence ID" value="NZ_CP027541.1"/>
</dbReference>
<dbReference type="Gene3D" id="1.10.3720.10">
    <property type="entry name" value="MetI-like"/>
    <property type="match status" value="1"/>
</dbReference>
<keyword evidence="2 8" id="KW-0813">Transport</keyword>